<evidence type="ECO:0000313" key="2">
    <source>
        <dbReference type="EMBL" id="ABB43516.1"/>
    </source>
</evidence>
<dbReference type="EMBL" id="CP000153">
    <property type="protein sequence ID" value="ABB43516.1"/>
    <property type="molecule type" value="Genomic_DNA"/>
</dbReference>
<dbReference type="Proteomes" id="UP000002714">
    <property type="component" value="Chromosome"/>
</dbReference>
<sequence>MALSEEDKLWIEKIRKDTEREERELKRRGIIPYTEDELEEINAKKAEMREQARFAAEALKKVRVSKIGFESSHYVDLTDGIDINLAMDLTSTTYINPATGFPMISGIGGLDSGGNTYGF</sequence>
<dbReference type="Pfam" id="PF10624">
    <property type="entry name" value="TraS"/>
    <property type="match status" value="1"/>
</dbReference>
<keyword evidence="1" id="KW-0175">Coiled coil</keyword>
<protein>
    <submittedName>
        <fullName evidence="2">Uncharacterized protein</fullName>
    </submittedName>
</protein>
<dbReference type="KEGG" id="tdn:Suden_0235"/>
<dbReference type="RefSeq" id="WP_011371871.1">
    <property type="nucleotide sequence ID" value="NC_007575.1"/>
</dbReference>
<dbReference type="InterPro" id="IPR018898">
    <property type="entry name" value="Eex_TraS"/>
</dbReference>
<reference evidence="2 3" key="1">
    <citation type="journal article" date="2008" name="Appl. Environ. Microbiol.">
        <title>Genome of the epsilonproteobacterial chemolithoautotroph Sulfurimonas denitrificans.</title>
        <authorList>
            <person name="Sievert S.M."/>
            <person name="Scott K.M."/>
            <person name="Klotz M.G."/>
            <person name="Chain P.S.G."/>
            <person name="Hauser L.J."/>
            <person name="Hemp J."/>
            <person name="Huegler M."/>
            <person name="Land M."/>
            <person name="Lapidus A."/>
            <person name="Larimer F.W."/>
            <person name="Lucas S."/>
            <person name="Malfatti S.A."/>
            <person name="Meyer F."/>
            <person name="Paulsen I.T."/>
            <person name="Ren Q."/>
            <person name="Simon J."/>
            <person name="Bailey K."/>
            <person name="Diaz E."/>
            <person name="Fitzpatrick K.A."/>
            <person name="Glover B."/>
            <person name="Gwatney N."/>
            <person name="Korajkic A."/>
            <person name="Long A."/>
            <person name="Mobberley J.M."/>
            <person name="Pantry S.N."/>
            <person name="Pazder G."/>
            <person name="Peterson S."/>
            <person name="Quintanilla J.D."/>
            <person name="Sprinkle R."/>
            <person name="Stephens J."/>
            <person name="Thomas P."/>
            <person name="Vaughn R."/>
            <person name="Weber M.J."/>
            <person name="Wooten L.L."/>
        </authorList>
    </citation>
    <scope>NUCLEOTIDE SEQUENCE [LARGE SCALE GENOMIC DNA]</scope>
    <source>
        <strain evidence="3">ATCC 33889 / DSM 1251</strain>
    </source>
</reference>
<name>Q30U15_SULDN</name>
<dbReference type="STRING" id="326298.Suden_0235"/>
<keyword evidence="3" id="KW-1185">Reference proteome</keyword>
<gene>
    <name evidence="2" type="ordered locus">Suden_0235</name>
</gene>
<evidence type="ECO:0000256" key="1">
    <source>
        <dbReference type="SAM" id="Coils"/>
    </source>
</evidence>
<evidence type="ECO:0000313" key="3">
    <source>
        <dbReference type="Proteomes" id="UP000002714"/>
    </source>
</evidence>
<dbReference type="HOGENOM" id="CLU_2060215_0_0_7"/>
<dbReference type="AlphaFoldDB" id="Q30U15"/>
<organism evidence="2 3">
    <name type="scientific">Sulfurimonas denitrificans (strain ATCC 33889 / DSM 1251)</name>
    <name type="common">Thiomicrospira denitrificans (strain ATCC 33889 / DSM 1251)</name>
    <dbReference type="NCBI Taxonomy" id="326298"/>
    <lineage>
        <taxon>Bacteria</taxon>
        <taxon>Pseudomonadati</taxon>
        <taxon>Campylobacterota</taxon>
        <taxon>Epsilonproteobacteria</taxon>
        <taxon>Campylobacterales</taxon>
        <taxon>Sulfurimonadaceae</taxon>
        <taxon>Sulfurimonas</taxon>
    </lineage>
</organism>
<feature type="coiled-coil region" evidence="1">
    <location>
        <begin position="31"/>
        <end position="58"/>
    </location>
</feature>
<proteinExistence type="predicted"/>
<accession>Q30U15</accession>
<dbReference type="OrthoDB" id="6610396at2"/>